<protein>
    <recommendedName>
        <fullName evidence="1">site-specific DNA-methyltransferase (adenine-specific)</fullName>
        <ecNumber evidence="1">2.1.1.72</ecNumber>
    </recommendedName>
</protein>
<evidence type="ECO:0000259" key="6">
    <source>
        <dbReference type="Pfam" id="PF20465"/>
    </source>
</evidence>
<keyword evidence="2" id="KW-0489">Methyltransferase</keyword>
<dbReference type="EC" id="2.1.1.72" evidence="1"/>
<evidence type="ECO:0000256" key="2">
    <source>
        <dbReference type="ARBA" id="ARBA00022603"/>
    </source>
</evidence>
<name>A0A840AP37_9HYPH</name>
<comment type="caution">
    <text evidence="8">The sequence shown here is derived from an EMBL/GenBank/DDBJ whole genome shotgun (WGS) entry which is preliminary data.</text>
</comment>
<dbReference type="GO" id="GO:0032259">
    <property type="term" value="P:methylation"/>
    <property type="evidence" value="ECO:0007669"/>
    <property type="project" value="UniProtKB-KW"/>
</dbReference>
<dbReference type="InterPro" id="IPR046816">
    <property type="entry name" value="MmeI_Mtase"/>
</dbReference>
<keyword evidence="9" id="KW-1185">Reference proteome</keyword>
<accession>A0A840AP37</accession>
<dbReference type="GO" id="GO:0009007">
    <property type="term" value="F:site-specific DNA-methyltransferase (adenine-specific) activity"/>
    <property type="evidence" value="ECO:0007669"/>
    <property type="project" value="UniProtKB-EC"/>
</dbReference>
<feature type="domain" description="MmeI-like N-terminal" evidence="5">
    <location>
        <begin position="10"/>
        <end position="234"/>
    </location>
</feature>
<sequence length="658" mass="74033">MTIDTPALEELIARVKASGGSEIANTQVFVERLCKALGLEPPEFSTAQNHFNDYVFERRVQFKHPDGSTTTGRIDLYKRGCFVLESKQSSIAHRVKISGDQLALLPEDATQIKHGTARRGTRGWDRAMLEARGQAENYARALPVEHGYPPFLIVLDVGNVIELYADFSGQGKNYAHFPDRQSYRISMDDLRDPAIQARLRAIWTDPLGLDPAKRSAEVTRDIAARLARIAKNLEGRHDPRDVAEFLMRCLFTMFAEDVGLLPKAGFAELLKELHARPSTFPLALESLWRTMDEGGYEPRMMLSLRRFNGSLFKTRRALPLAAEDIHELYVAARQDWSDVEPAIFGTLLERALDPRERSKLGAHYTPRAYVERLVVPTIIEPLRADWTAVQAHVVDLRQEGKNDEALAAAKDFHHRLCTIRVLDPACGTGNFLYVALELMKKLEGEVLEEIEQLGEQQGRLAMEGETVNPRQFYGLELNPRAVPIADLVLWIGYLKWQLRTMGLAAISEPVLHAYGTIRHQDAILASEKKSLVLDDRGRPVTVWDGVTHKIHPTTRKLVPDQTAQIETYSYRNPRPAKWPDAEFIVGNPPFVGNKLLRRRLGSGYVDALFKAYPNLPNSLDLVTYWWARAADLVSSGEARGFGFVTTKTLTQVSIVPSL</sequence>
<evidence type="ECO:0000313" key="9">
    <source>
        <dbReference type="Proteomes" id="UP000553963"/>
    </source>
</evidence>
<dbReference type="Gene3D" id="3.40.50.150">
    <property type="entry name" value="Vaccinia Virus protein VP39"/>
    <property type="match status" value="1"/>
</dbReference>
<comment type="catalytic activity">
    <reaction evidence="4">
        <text>a 2'-deoxyadenosine in DNA + S-adenosyl-L-methionine = an N(6)-methyl-2'-deoxyadenosine in DNA + S-adenosyl-L-homocysteine + H(+)</text>
        <dbReference type="Rhea" id="RHEA:15197"/>
        <dbReference type="Rhea" id="RHEA-COMP:12418"/>
        <dbReference type="Rhea" id="RHEA-COMP:12419"/>
        <dbReference type="ChEBI" id="CHEBI:15378"/>
        <dbReference type="ChEBI" id="CHEBI:57856"/>
        <dbReference type="ChEBI" id="CHEBI:59789"/>
        <dbReference type="ChEBI" id="CHEBI:90615"/>
        <dbReference type="ChEBI" id="CHEBI:90616"/>
        <dbReference type="EC" id="2.1.1.72"/>
    </reaction>
</comment>
<dbReference type="Pfam" id="PF20465">
    <property type="entry name" value="MmeI_hel"/>
    <property type="match status" value="1"/>
</dbReference>
<dbReference type="Proteomes" id="UP000553963">
    <property type="component" value="Unassembled WGS sequence"/>
</dbReference>
<evidence type="ECO:0000256" key="4">
    <source>
        <dbReference type="ARBA" id="ARBA00047942"/>
    </source>
</evidence>
<dbReference type="InterPro" id="IPR029063">
    <property type="entry name" value="SAM-dependent_MTases_sf"/>
</dbReference>
<organism evidence="8 9">
    <name type="scientific">Kaistia hirudinis</name>
    <dbReference type="NCBI Taxonomy" id="1293440"/>
    <lineage>
        <taxon>Bacteria</taxon>
        <taxon>Pseudomonadati</taxon>
        <taxon>Pseudomonadota</taxon>
        <taxon>Alphaproteobacteria</taxon>
        <taxon>Hyphomicrobiales</taxon>
        <taxon>Kaistiaceae</taxon>
        <taxon>Kaistia</taxon>
    </lineage>
</organism>
<dbReference type="InterPro" id="IPR050953">
    <property type="entry name" value="N4_N6_ade-DNA_methylase"/>
</dbReference>
<dbReference type="PANTHER" id="PTHR33841:SF1">
    <property type="entry name" value="DNA METHYLTRANSFERASE A"/>
    <property type="match status" value="1"/>
</dbReference>
<dbReference type="PRINTS" id="PR00507">
    <property type="entry name" value="N12N6MTFRASE"/>
</dbReference>
<dbReference type="PANTHER" id="PTHR33841">
    <property type="entry name" value="DNA METHYLTRANSFERASE YEEA-RELATED"/>
    <property type="match status" value="1"/>
</dbReference>
<dbReference type="InterPro" id="IPR046817">
    <property type="entry name" value="MmeI_N"/>
</dbReference>
<dbReference type="InterPro" id="IPR046819">
    <property type="entry name" value="MmeI_hel"/>
</dbReference>
<dbReference type="RefSeq" id="WP_246409556.1">
    <property type="nucleotide sequence ID" value="NZ_JACIDS010000003.1"/>
</dbReference>
<proteinExistence type="predicted"/>
<dbReference type="AlphaFoldDB" id="A0A840AP37"/>
<dbReference type="Pfam" id="PF20473">
    <property type="entry name" value="MmeI_Mtase"/>
    <property type="match status" value="1"/>
</dbReference>
<evidence type="ECO:0000313" key="8">
    <source>
        <dbReference type="EMBL" id="MBB3931124.1"/>
    </source>
</evidence>
<dbReference type="Pfam" id="PF20464">
    <property type="entry name" value="MmeI_N"/>
    <property type="match status" value="1"/>
</dbReference>
<keyword evidence="3" id="KW-0808">Transferase</keyword>
<evidence type="ECO:0000256" key="3">
    <source>
        <dbReference type="ARBA" id="ARBA00022679"/>
    </source>
</evidence>
<evidence type="ECO:0000256" key="1">
    <source>
        <dbReference type="ARBA" id="ARBA00011900"/>
    </source>
</evidence>
<feature type="domain" description="MmeI-like DNA-methyltransferase" evidence="7">
    <location>
        <begin position="408"/>
        <end position="657"/>
    </location>
</feature>
<feature type="domain" description="MmeI-like helicase spacer" evidence="6">
    <location>
        <begin position="241"/>
        <end position="312"/>
    </location>
</feature>
<dbReference type="EMBL" id="JACIDS010000003">
    <property type="protein sequence ID" value="MBB3931124.1"/>
    <property type="molecule type" value="Genomic_DNA"/>
</dbReference>
<evidence type="ECO:0000259" key="5">
    <source>
        <dbReference type="Pfam" id="PF20464"/>
    </source>
</evidence>
<dbReference type="SUPFAM" id="SSF53335">
    <property type="entry name" value="S-adenosyl-L-methionine-dependent methyltransferases"/>
    <property type="match status" value="1"/>
</dbReference>
<reference evidence="8 9" key="1">
    <citation type="submission" date="2020-08" db="EMBL/GenBank/DDBJ databases">
        <title>Genomic Encyclopedia of Type Strains, Phase IV (KMG-IV): sequencing the most valuable type-strain genomes for metagenomic binning, comparative biology and taxonomic classification.</title>
        <authorList>
            <person name="Goeker M."/>
        </authorList>
    </citation>
    <scope>NUCLEOTIDE SEQUENCE [LARGE SCALE GENOMIC DNA]</scope>
    <source>
        <strain evidence="8 9">DSM 25966</strain>
    </source>
</reference>
<gene>
    <name evidence="8" type="ORF">GGR25_002174</name>
</gene>
<evidence type="ECO:0000259" key="7">
    <source>
        <dbReference type="Pfam" id="PF20473"/>
    </source>
</evidence>